<feature type="compositionally biased region" description="Basic and acidic residues" evidence="1">
    <location>
        <begin position="90"/>
        <end position="225"/>
    </location>
</feature>
<dbReference type="Pfam" id="PF00080">
    <property type="entry name" value="Sod_Cu"/>
    <property type="match status" value="1"/>
</dbReference>
<feature type="region of interest" description="Disordered" evidence="1">
    <location>
        <begin position="312"/>
        <end position="380"/>
    </location>
</feature>
<dbReference type="InterPro" id="IPR024134">
    <property type="entry name" value="SOD_Cu/Zn_/chaperone"/>
</dbReference>
<evidence type="ECO:0000256" key="1">
    <source>
        <dbReference type="SAM" id="MobiDB-lite"/>
    </source>
</evidence>
<dbReference type="AlphaFoldDB" id="A0AAV4QZR0"/>
<feature type="domain" description="Superoxide dismutase copper/zinc binding" evidence="3">
    <location>
        <begin position="335"/>
        <end position="371"/>
    </location>
</feature>
<keyword evidence="2" id="KW-0732">Signal</keyword>
<dbReference type="PANTHER" id="PTHR10003">
    <property type="entry name" value="SUPEROXIDE DISMUTASE CU-ZN -RELATED"/>
    <property type="match status" value="1"/>
</dbReference>
<comment type="caution">
    <text evidence="4">The sequence shown here is derived from an EMBL/GenBank/DDBJ whole genome shotgun (WGS) entry which is preliminary data.</text>
</comment>
<feature type="signal peptide" evidence="2">
    <location>
        <begin position="1"/>
        <end position="23"/>
    </location>
</feature>
<proteinExistence type="predicted"/>
<dbReference type="InterPro" id="IPR036423">
    <property type="entry name" value="SOD-like_Cu/Zn_dom_sf"/>
</dbReference>
<feature type="region of interest" description="Disordered" evidence="1">
    <location>
        <begin position="90"/>
        <end position="235"/>
    </location>
</feature>
<keyword evidence="5" id="KW-1185">Reference proteome</keyword>
<evidence type="ECO:0000259" key="3">
    <source>
        <dbReference type="Pfam" id="PF00080"/>
    </source>
</evidence>
<feature type="chain" id="PRO_5043808723" evidence="2">
    <location>
        <begin position="24"/>
        <end position="380"/>
    </location>
</feature>
<dbReference type="InterPro" id="IPR001424">
    <property type="entry name" value="SOD_Cu_Zn_dom"/>
</dbReference>
<dbReference type="EMBL" id="BPLR01007058">
    <property type="protein sequence ID" value="GIY14311.1"/>
    <property type="molecule type" value="Genomic_DNA"/>
</dbReference>
<accession>A0AAV4QZR0</accession>
<dbReference type="GO" id="GO:0006801">
    <property type="term" value="P:superoxide metabolic process"/>
    <property type="evidence" value="ECO:0007669"/>
    <property type="project" value="InterPro"/>
</dbReference>
<name>A0AAV4QZR0_CAEEX</name>
<dbReference type="SUPFAM" id="SSF49329">
    <property type="entry name" value="Cu,Zn superoxide dismutase-like"/>
    <property type="match status" value="1"/>
</dbReference>
<dbReference type="GO" id="GO:0005507">
    <property type="term" value="F:copper ion binding"/>
    <property type="evidence" value="ECO:0007669"/>
    <property type="project" value="InterPro"/>
</dbReference>
<dbReference type="Gene3D" id="2.60.40.200">
    <property type="entry name" value="Superoxide dismutase, copper/zinc binding domain"/>
    <property type="match status" value="1"/>
</dbReference>
<sequence length="380" mass="42511">MMAMRAPLLFVAFLVTLLHCNVAQQVQMPEAGALLLPEEELSAQVQSLQRNVSELWTYIYQLRGAVSQHLNHLRTHQVELEDQMHRMSHYHDGHGEETNAAHTDSHHHSGEQHSHSNEQHSHSGEHHSHGDQHSHSGEHSHSHGNDGHSHGSDDHSHGNDDHSHGNDDHSHGDDGHSHGSHGHYHDSHSHSHSHSHDDHGSHSSHEEGDGHHHHDHKDSHEKEDELQQTQQGADLQQVQTGGPVVEPLIPSSCVAQIFEYDLYEFAVCNVQPNRAIPEDQQQEIVGQVTLWQKKIGGSLNLHVRLRGFEMGDHHGHHQQQQQQTEDNETPVPVSHKHGFHIHSSGDLSDGCQSTGPHYNPKTSNHGGPNAWSGMHLLKEK</sequence>
<gene>
    <name evidence="4" type="primary">AVEN_116806_1</name>
    <name evidence="4" type="ORF">CEXT_581161</name>
</gene>
<evidence type="ECO:0000313" key="5">
    <source>
        <dbReference type="Proteomes" id="UP001054945"/>
    </source>
</evidence>
<evidence type="ECO:0000256" key="2">
    <source>
        <dbReference type="SAM" id="SignalP"/>
    </source>
</evidence>
<feature type="compositionally biased region" description="Polar residues" evidence="1">
    <location>
        <begin position="350"/>
        <end position="366"/>
    </location>
</feature>
<reference evidence="4 5" key="1">
    <citation type="submission" date="2021-06" db="EMBL/GenBank/DDBJ databases">
        <title>Caerostris extrusa draft genome.</title>
        <authorList>
            <person name="Kono N."/>
            <person name="Arakawa K."/>
        </authorList>
    </citation>
    <scope>NUCLEOTIDE SEQUENCE [LARGE SCALE GENOMIC DNA]</scope>
</reference>
<organism evidence="4 5">
    <name type="scientific">Caerostris extrusa</name>
    <name type="common">Bark spider</name>
    <name type="synonym">Caerostris bankana</name>
    <dbReference type="NCBI Taxonomy" id="172846"/>
    <lineage>
        <taxon>Eukaryota</taxon>
        <taxon>Metazoa</taxon>
        <taxon>Ecdysozoa</taxon>
        <taxon>Arthropoda</taxon>
        <taxon>Chelicerata</taxon>
        <taxon>Arachnida</taxon>
        <taxon>Araneae</taxon>
        <taxon>Araneomorphae</taxon>
        <taxon>Entelegynae</taxon>
        <taxon>Araneoidea</taxon>
        <taxon>Araneidae</taxon>
        <taxon>Caerostris</taxon>
    </lineage>
</organism>
<protein>
    <submittedName>
        <fullName evidence="4">Sod_Cu domain-containing protein</fullName>
    </submittedName>
</protein>
<evidence type="ECO:0000313" key="4">
    <source>
        <dbReference type="EMBL" id="GIY14311.1"/>
    </source>
</evidence>
<dbReference type="Proteomes" id="UP001054945">
    <property type="component" value="Unassembled WGS sequence"/>
</dbReference>